<keyword evidence="7" id="KW-1185">Reference proteome</keyword>
<dbReference type="Proteomes" id="UP001497383">
    <property type="component" value="Chromosome 2"/>
</dbReference>
<proteinExistence type="inferred from homology"/>
<gene>
    <name evidence="6" type="ORF">LODBEIA_P14700</name>
</gene>
<comment type="similarity">
    <text evidence="2">Belongs to the glycosyltransferase 15 family.</text>
</comment>
<evidence type="ECO:0000256" key="4">
    <source>
        <dbReference type="ARBA" id="ARBA00022679"/>
    </source>
</evidence>
<evidence type="ECO:0008006" key="8">
    <source>
        <dbReference type="Google" id="ProtNLM"/>
    </source>
</evidence>
<keyword evidence="3" id="KW-0328">Glycosyltransferase</keyword>
<dbReference type="SUPFAM" id="SSF53448">
    <property type="entry name" value="Nucleotide-diphospho-sugar transferases"/>
    <property type="match status" value="1"/>
</dbReference>
<keyword evidence="5" id="KW-0735">Signal-anchor</keyword>
<dbReference type="RefSeq" id="XP_066828408.1">
    <property type="nucleotide sequence ID" value="XM_066971362.1"/>
</dbReference>
<organism evidence="6 7">
    <name type="scientific">Lodderomyces beijingensis</name>
    <dbReference type="NCBI Taxonomy" id="1775926"/>
    <lineage>
        <taxon>Eukaryota</taxon>
        <taxon>Fungi</taxon>
        <taxon>Dikarya</taxon>
        <taxon>Ascomycota</taxon>
        <taxon>Saccharomycotina</taxon>
        <taxon>Pichiomycetes</taxon>
        <taxon>Debaryomycetaceae</taxon>
        <taxon>Candida/Lodderomyces clade</taxon>
        <taxon>Lodderomyces</taxon>
    </lineage>
</organism>
<keyword evidence="4" id="KW-0808">Transferase</keyword>
<evidence type="ECO:0000256" key="5">
    <source>
        <dbReference type="ARBA" id="ARBA00022968"/>
    </source>
</evidence>
<dbReference type="PANTHER" id="PTHR31121:SF2">
    <property type="entry name" value="MANNOSYLTRANSFERASE KTR5-RELATED"/>
    <property type="match status" value="1"/>
</dbReference>
<dbReference type="EMBL" id="OZ022406">
    <property type="protein sequence ID" value="CAK9436987.1"/>
    <property type="molecule type" value="Genomic_DNA"/>
</dbReference>
<name>A0ABP0ZK43_9ASCO</name>
<keyword evidence="5" id="KW-0812">Transmembrane</keyword>
<protein>
    <recommendedName>
        <fullName evidence="8">Mannosyltransferase</fullName>
    </recommendedName>
</protein>
<accession>A0ABP0ZK43</accession>
<comment type="subcellular location">
    <subcellularLocation>
        <location evidence="1">Membrane</location>
        <topology evidence="1">Single-pass type II membrane protein</topology>
    </subcellularLocation>
</comment>
<dbReference type="InterPro" id="IPR029044">
    <property type="entry name" value="Nucleotide-diphossugar_trans"/>
</dbReference>
<sequence length="537" mass="64022">MGSMLKKRARTLRWCKVYKAITLVVLSVFIIAQSVKYTQSHSDKFWLKFKAKEPSSDEQRKFSTLSQKKLDTRVDGPFQYGCAEPNVQDQPRANAAFVMLCRNSEIKDVIKSVESMERHFNQWFNYPWVFLNNEPFTDEFKTVVEDHTESKVSFGLIEMSDWEFDSDLDPDELYEWMESQGDRSLLYGNLQSYHKMCRFYSGKFFAHPLVKSLDWYWRVEPDVEFFCDLTYDPFIEMEKRGKKYGFNVMITDLYYSIPGLFRVVQNYVKKNKITPKSSWELFTSKSKWVVEDDPEGIYDGIYEERDIKTEIQDQIYLHKFLHEEKDKKESVFQKYEYMMQRIFAQSAKMPQIYEDRMNQEDYNFCHFWSNFEIARVDIFSSPEYQQLYQHLEASGGFYKERWGDAPVHSLALGLLLDMQEIHYFRDIGYRHDILVHCPANAPGKQLEYQPSRGLKYKGDDHKLKSDMPRFNGVGCRCKCPSWFKEMENSPCMKKWALFTHDEYQRKQPVNIERTKKRISRKIDRHLFAGGKYGDMVI</sequence>
<dbReference type="Gene3D" id="3.90.550.10">
    <property type="entry name" value="Spore Coat Polysaccharide Biosynthesis Protein SpsA, Chain A"/>
    <property type="match status" value="1"/>
</dbReference>
<dbReference type="PIRSF" id="PIRSF018153">
    <property type="entry name" value="Glyco_trans_15"/>
    <property type="match status" value="1"/>
</dbReference>
<evidence type="ECO:0000256" key="2">
    <source>
        <dbReference type="ARBA" id="ARBA00007677"/>
    </source>
</evidence>
<evidence type="ECO:0000256" key="1">
    <source>
        <dbReference type="ARBA" id="ARBA00004606"/>
    </source>
</evidence>
<dbReference type="Pfam" id="PF01793">
    <property type="entry name" value="Glyco_transf_15"/>
    <property type="match status" value="2"/>
</dbReference>
<reference evidence="6 7" key="1">
    <citation type="submission" date="2024-03" db="EMBL/GenBank/DDBJ databases">
        <authorList>
            <person name="Brejova B."/>
        </authorList>
    </citation>
    <scope>NUCLEOTIDE SEQUENCE [LARGE SCALE GENOMIC DNA]</scope>
    <source>
        <strain evidence="6 7">CBS 14171</strain>
    </source>
</reference>
<dbReference type="PANTHER" id="PTHR31121">
    <property type="entry name" value="ALPHA-1,2 MANNOSYLTRANSFERASE KTR1"/>
    <property type="match status" value="1"/>
</dbReference>
<evidence type="ECO:0000313" key="7">
    <source>
        <dbReference type="Proteomes" id="UP001497383"/>
    </source>
</evidence>
<dbReference type="GeneID" id="92206666"/>
<evidence type="ECO:0000313" key="6">
    <source>
        <dbReference type="EMBL" id="CAK9436987.1"/>
    </source>
</evidence>
<dbReference type="InterPro" id="IPR002685">
    <property type="entry name" value="Glyco_trans_15"/>
</dbReference>
<evidence type="ECO:0000256" key="3">
    <source>
        <dbReference type="ARBA" id="ARBA00022676"/>
    </source>
</evidence>